<dbReference type="EMBL" id="ML145153">
    <property type="protein sequence ID" value="TBU56350.1"/>
    <property type="molecule type" value="Genomic_DNA"/>
</dbReference>
<feature type="region of interest" description="Disordered" evidence="2">
    <location>
        <begin position="60"/>
        <end position="639"/>
    </location>
</feature>
<evidence type="ECO:0000313" key="4">
    <source>
        <dbReference type="EMBL" id="TBU56350.1"/>
    </source>
</evidence>
<proteinExistence type="predicted"/>
<evidence type="ECO:0000256" key="2">
    <source>
        <dbReference type="SAM" id="MobiDB-lite"/>
    </source>
</evidence>
<keyword evidence="1" id="KW-0863">Zinc-finger</keyword>
<feature type="compositionally biased region" description="Polar residues" evidence="2">
    <location>
        <begin position="106"/>
        <end position="121"/>
    </location>
</feature>
<name>A0A4Q9PPT1_9APHY</name>
<feature type="compositionally biased region" description="Low complexity" evidence="2">
    <location>
        <begin position="256"/>
        <end position="266"/>
    </location>
</feature>
<evidence type="ECO:0000259" key="3">
    <source>
        <dbReference type="PROSITE" id="PS50157"/>
    </source>
</evidence>
<keyword evidence="5" id="KW-1185">Reference proteome</keyword>
<reference evidence="4 5" key="1">
    <citation type="submission" date="2019-01" db="EMBL/GenBank/DDBJ databases">
        <title>Draft genome sequences of three monokaryotic isolates of the white-rot basidiomycete fungus Dichomitus squalens.</title>
        <authorList>
            <consortium name="DOE Joint Genome Institute"/>
            <person name="Lopez S.C."/>
            <person name="Andreopoulos B."/>
            <person name="Pangilinan J."/>
            <person name="Lipzen A."/>
            <person name="Riley R."/>
            <person name="Ahrendt S."/>
            <person name="Ng V."/>
            <person name="Barry K."/>
            <person name="Daum C."/>
            <person name="Grigoriev I.V."/>
            <person name="Hilden K.S."/>
            <person name="Makela M.R."/>
            <person name="de Vries R.P."/>
        </authorList>
    </citation>
    <scope>NUCLEOTIDE SEQUENCE [LARGE SCALE GENOMIC DNA]</scope>
    <source>
        <strain evidence="4 5">CBS 464.89</strain>
    </source>
</reference>
<gene>
    <name evidence="4" type="ORF">BD310DRAFT_1040580</name>
</gene>
<feature type="domain" description="C2H2-type" evidence="3">
    <location>
        <begin position="13"/>
        <end position="43"/>
    </location>
</feature>
<dbReference type="InterPro" id="IPR013087">
    <property type="entry name" value="Znf_C2H2_type"/>
</dbReference>
<feature type="compositionally biased region" description="Low complexity" evidence="2">
    <location>
        <begin position="342"/>
        <end position="365"/>
    </location>
</feature>
<feature type="compositionally biased region" description="Low complexity" evidence="2">
    <location>
        <begin position="142"/>
        <end position="153"/>
    </location>
</feature>
<feature type="compositionally biased region" description="Polar residues" evidence="2">
    <location>
        <begin position="314"/>
        <end position="341"/>
    </location>
</feature>
<dbReference type="STRING" id="114155.A0A4Q9PPT1"/>
<evidence type="ECO:0000256" key="1">
    <source>
        <dbReference type="PROSITE-ProRule" id="PRU00042"/>
    </source>
</evidence>
<feature type="compositionally biased region" description="Polar residues" evidence="2">
    <location>
        <begin position="276"/>
        <end position="295"/>
    </location>
</feature>
<evidence type="ECO:0000313" key="5">
    <source>
        <dbReference type="Proteomes" id="UP000292082"/>
    </source>
</evidence>
<dbReference type="Proteomes" id="UP000292082">
    <property type="component" value="Unassembled WGS sequence"/>
</dbReference>
<dbReference type="PROSITE" id="PS50157">
    <property type="entry name" value="ZINC_FINGER_C2H2_2"/>
    <property type="match status" value="1"/>
</dbReference>
<feature type="compositionally biased region" description="Low complexity" evidence="2">
    <location>
        <begin position="177"/>
        <end position="187"/>
    </location>
</feature>
<organism evidence="4 5">
    <name type="scientific">Dichomitus squalens</name>
    <dbReference type="NCBI Taxonomy" id="114155"/>
    <lineage>
        <taxon>Eukaryota</taxon>
        <taxon>Fungi</taxon>
        <taxon>Dikarya</taxon>
        <taxon>Basidiomycota</taxon>
        <taxon>Agaricomycotina</taxon>
        <taxon>Agaricomycetes</taxon>
        <taxon>Polyporales</taxon>
        <taxon>Polyporaceae</taxon>
        <taxon>Dichomitus</taxon>
    </lineage>
</organism>
<feature type="compositionally biased region" description="Polar residues" evidence="2">
    <location>
        <begin position="424"/>
        <end position="437"/>
    </location>
</feature>
<feature type="compositionally biased region" description="Polar residues" evidence="2">
    <location>
        <begin position="621"/>
        <end position="632"/>
    </location>
</feature>
<feature type="compositionally biased region" description="Polar residues" evidence="2">
    <location>
        <begin position="227"/>
        <end position="237"/>
    </location>
</feature>
<dbReference type="GO" id="GO:0008270">
    <property type="term" value="F:zinc ion binding"/>
    <property type="evidence" value="ECO:0007669"/>
    <property type="project" value="UniProtKB-KW"/>
</dbReference>
<feature type="compositionally biased region" description="Basic and acidic residues" evidence="2">
    <location>
        <begin position="86"/>
        <end position="98"/>
    </location>
</feature>
<keyword evidence="1" id="KW-0862">Zinc</keyword>
<dbReference type="PROSITE" id="PS00028">
    <property type="entry name" value="ZINC_FINGER_C2H2_1"/>
    <property type="match status" value="1"/>
</dbReference>
<feature type="compositionally biased region" description="Low complexity" evidence="2">
    <location>
        <begin position="564"/>
        <end position="577"/>
    </location>
</feature>
<feature type="compositionally biased region" description="Low complexity" evidence="2">
    <location>
        <begin position="200"/>
        <end position="213"/>
    </location>
</feature>
<keyword evidence="1" id="KW-0479">Metal-binding</keyword>
<sequence>MMDQVQFAVPKMWSCNWNWCPETFRDGRDLRRHLQQSHLNEVNILQVRKRDLDAYLRSTEGRSGATDSLLAAVPGHTQTTRSSSRTRMEVDEPPRRNDSASVPPRRSNSASVPPRRSNSASVRGGSSFLVTPPPIPSHLHRPPSSSRSPSTSSDIRREPPHPRASFNAYPSPKVQLSDPSPASSVPSAKRRRTSFASYTAQSSPRSTPSAASVPPSPSLTHMVNDAINHSSEQNQASPIVDRKPSSSTLGARPAASSLPRRTGSGPSPSPEKPRPFSTSPTLSHPQPQASPSKLSAYSPRAASDGSAQAVEDALTQNVASPVPCQASSHASRAHDSQNAGGSSSVSSSVRPHTQSEPSSQLEPQSYVGSHAVESTHPVPPAETGTQVPELKVEPSAQEQELAYPHSSNPSSPPLPRRRTRSNSHSAQAAQVPPSTRTLRSRSKTPAPAPPPVSQTKILPLPRRTTRSRASSDTYTGTQSEMQPGAEPSAAGPRRATSKPPSAGGAGRKATRTNANPGRLPAVDEQPDEASAPVALQISAGPATGTRGTFRSGVLPLPRRGQVMSQLQASQTQSQAAARDVKSEPNADSLASQSQSQDGGGYSEAYGYVNPSELLTQKPFPSESQESPRSRTSWLRGECL</sequence>
<dbReference type="AlphaFoldDB" id="A0A4Q9PPT1"/>
<accession>A0A4Q9PPT1</accession>
<protein>
    <recommendedName>
        <fullName evidence="3">C2H2-type domain-containing protein</fullName>
    </recommendedName>
</protein>